<dbReference type="AlphaFoldDB" id="A0A2S7XHE2"/>
<evidence type="ECO:0000313" key="2">
    <source>
        <dbReference type="EMBL" id="PQJ93129.1"/>
    </source>
</evidence>
<reference evidence="4" key="3">
    <citation type="journal article" date="2019" name="Int. J. Syst. Evol. Microbiol.">
        <title>The Global Catalogue of Microorganisms (GCM) 10K type strain sequencing project: providing services to taxonomists for standard genome sequencing and annotation.</title>
        <authorList>
            <consortium name="The Broad Institute Genomics Platform"/>
            <consortium name="The Broad Institute Genome Sequencing Center for Infectious Disease"/>
            <person name="Wu L."/>
            <person name="Ma J."/>
        </authorList>
    </citation>
    <scope>NUCLEOTIDE SEQUENCE [LARGE SCALE GENOMIC DNA]</scope>
    <source>
        <strain evidence="4">NBRC 105001</strain>
    </source>
</reference>
<comment type="caution">
    <text evidence="2">The sequence shown here is derived from an EMBL/GenBank/DDBJ whole genome shotgun (WGS) entry which is preliminary data.</text>
</comment>
<dbReference type="EMBL" id="BSOU01000007">
    <property type="protein sequence ID" value="GLR75965.1"/>
    <property type="molecule type" value="Genomic_DNA"/>
</dbReference>
<dbReference type="RefSeq" id="WP_105062925.1">
    <property type="nucleotide sequence ID" value="NZ_BSOU01000007.1"/>
</dbReference>
<proteinExistence type="predicted"/>
<protein>
    <recommendedName>
        <fullName evidence="5">DNA-binding protein</fullName>
    </recommendedName>
</protein>
<gene>
    <name evidence="2" type="ORF">BTO23_03270</name>
    <name evidence="1" type="ORF">GCM10007855_28390</name>
</gene>
<evidence type="ECO:0000313" key="1">
    <source>
        <dbReference type="EMBL" id="GLR75965.1"/>
    </source>
</evidence>
<evidence type="ECO:0008006" key="5">
    <source>
        <dbReference type="Google" id="ProtNLM"/>
    </source>
</evidence>
<accession>A0A2S7XHE2</accession>
<organism evidence="2 3">
    <name type="scientific">Aliivibrio sifiae</name>
    <dbReference type="NCBI Taxonomy" id="566293"/>
    <lineage>
        <taxon>Bacteria</taxon>
        <taxon>Pseudomonadati</taxon>
        <taxon>Pseudomonadota</taxon>
        <taxon>Gammaproteobacteria</taxon>
        <taxon>Vibrionales</taxon>
        <taxon>Vibrionaceae</taxon>
        <taxon>Aliivibrio</taxon>
    </lineage>
</organism>
<reference evidence="2 3" key="2">
    <citation type="submission" date="2016-12" db="EMBL/GenBank/DDBJ databases">
        <title>Diversity of luminous bacteria.</title>
        <authorList>
            <person name="Yoshizawa S."/>
            <person name="Kogure K."/>
        </authorList>
    </citation>
    <scope>NUCLEOTIDE SEQUENCE [LARGE SCALE GENOMIC DNA]</scope>
    <source>
        <strain evidence="2 3">NBRC 105001</strain>
    </source>
</reference>
<reference evidence="1" key="1">
    <citation type="journal article" date="2014" name="Int. J. Syst. Evol. Microbiol.">
        <title>Complete genome of a new Firmicutes species belonging to the dominant human colonic microbiota ('Ruminococcus bicirculans') reveals two chromosomes and a selective capacity to utilize plant glucans.</title>
        <authorList>
            <consortium name="NISC Comparative Sequencing Program"/>
            <person name="Wegmann U."/>
            <person name="Louis P."/>
            <person name="Goesmann A."/>
            <person name="Henrissat B."/>
            <person name="Duncan S.H."/>
            <person name="Flint H.J."/>
        </authorList>
    </citation>
    <scope>NUCLEOTIDE SEQUENCE</scope>
    <source>
        <strain evidence="1">NBRC 105001</strain>
    </source>
</reference>
<dbReference type="Proteomes" id="UP000239273">
    <property type="component" value="Unassembled WGS sequence"/>
</dbReference>
<name>A0A2S7XHE2_9GAMM</name>
<evidence type="ECO:0000313" key="4">
    <source>
        <dbReference type="Proteomes" id="UP001156660"/>
    </source>
</evidence>
<sequence>MNQTVLAITSPYQTIEMFSASSGINVATIKVMCKDNRLPILKKDKTNEKVLINVALLTKRALEASH</sequence>
<dbReference type="Proteomes" id="UP001156660">
    <property type="component" value="Unassembled WGS sequence"/>
</dbReference>
<evidence type="ECO:0000313" key="3">
    <source>
        <dbReference type="Proteomes" id="UP000239273"/>
    </source>
</evidence>
<reference evidence="1" key="4">
    <citation type="submission" date="2023-01" db="EMBL/GenBank/DDBJ databases">
        <title>Draft genome sequence of Aliivibrio sifiae strain NBRC 105001.</title>
        <authorList>
            <person name="Sun Q."/>
            <person name="Mori K."/>
        </authorList>
    </citation>
    <scope>NUCLEOTIDE SEQUENCE</scope>
    <source>
        <strain evidence="1">NBRC 105001</strain>
    </source>
</reference>
<keyword evidence="4" id="KW-1185">Reference proteome</keyword>
<dbReference type="OrthoDB" id="9936494at2"/>
<dbReference type="EMBL" id="MSCP01000001">
    <property type="protein sequence ID" value="PQJ93129.1"/>
    <property type="molecule type" value="Genomic_DNA"/>
</dbReference>